<reference evidence="1" key="1">
    <citation type="journal article" date="2015" name="Nature">
        <title>Complex archaea that bridge the gap between prokaryotes and eukaryotes.</title>
        <authorList>
            <person name="Spang A."/>
            <person name="Saw J.H."/>
            <person name="Jorgensen S.L."/>
            <person name="Zaremba-Niedzwiedzka K."/>
            <person name="Martijn J."/>
            <person name="Lind A.E."/>
            <person name="van Eijk R."/>
            <person name="Schleper C."/>
            <person name="Guy L."/>
            <person name="Ettema T.J."/>
        </authorList>
    </citation>
    <scope>NUCLEOTIDE SEQUENCE</scope>
</reference>
<dbReference type="AlphaFoldDB" id="A0A0F9E1N2"/>
<gene>
    <name evidence="1" type="ORF">LCGC14_2130290</name>
</gene>
<sequence length="486" mass="57951">TSQDDIPSFQKLKLSFKNGKAVINPTKYTWRDSPKIELVPGIYTGAYNRAYRESVKYPFYKKYTRIVYRMYAKHKDKDNDTIKRGWHIYVDRPRSARRLQIKLRSKSKMMLDWIRLVKVSDSTNVPIKWFDSRNDDRLSHHIEFYVDTDNSGHDGKLFDKPIVARRTKQPYLISKYGINNYDLNLAGLQPGKKYYIYVAKCNYYEDAQWRRWCNYQYSNYSAPITINRGPYIKVTSPNEKGSGDWARKYLGRSWSFNRRSDVINLKHIRSVRFRRGIFTGVSKNKDPHFSLQQSGKLIDTRKYYRLTFRYHYKGDFSLRRGSMLRIGWYSDKYSWQMSDDVVTYPGWHTYTVDLRKIKTNRGRVGWKGLVKGLRIDPNEDAYGPRRFYFSKIRLASDNTLRSSYKIRFNLNAGRKKRSKVRLYYDRDRKFGNGNERLIKRGTYRNGKRSYTWRPSRRIKGNVYIYARATDGINTNGNYSTGYIKVH</sequence>
<feature type="non-terminal residue" evidence="1">
    <location>
        <position position="1"/>
    </location>
</feature>
<accession>A0A0F9E1N2</accession>
<dbReference type="EMBL" id="LAZR01026707">
    <property type="protein sequence ID" value="KKL67908.1"/>
    <property type="molecule type" value="Genomic_DNA"/>
</dbReference>
<proteinExistence type="predicted"/>
<evidence type="ECO:0000313" key="1">
    <source>
        <dbReference type="EMBL" id="KKL67908.1"/>
    </source>
</evidence>
<organism evidence="1">
    <name type="scientific">marine sediment metagenome</name>
    <dbReference type="NCBI Taxonomy" id="412755"/>
    <lineage>
        <taxon>unclassified sequences</taxon>
        <taxon>metagenomes</taxon>
        <taxon>ecological metagenomes</taxon>
    </lineage>
</organism>
<comment type="caution">
    <text evidence="1">The sequence shown here is derived from an EMBL/GenBank/DDBJ whole genome shotgun (WGS) entry which is preliminary data.</text>
</comment>
<name>A0A0F9E1N2_9ZZZZ</name>
<protein>
    <submittedName>
        <fullName evidence="1">Uncharacterized protein</fullName>
    </submittedName>
</protein>